<sequence>MNKFVLFVTLLFASSVLTAPNPLRFLPALKHEHIQDEFGQYALRYVTAEGTIVSENGKLIANADGTGHVMVVDGEVTYVGDDGKKYITKYTAGVDGVKFEGDHLPVAPAVPAEIVAADVALSTGAPAKAEAVTDASPSVDVVVSTAAPVSSDASPVIPEAPAVPPMIETASA</sequence>
<dbReference type="AlphaFoldDB" id="A0A922D2X8"/>
<feature type="chain" id="PRO_5037886586" description="Cuticle protein" evidence="4">
    <location>
        <begin position="19"/>
        <end position="172"/>
    </location>
</feature>
<dbReference type="Pfam" id="PF00379">
    <property type="entry name" value="Chitin_bind_4"/>
    <property type="match status" value="1"/>
</dbReference>
<dbReference type="GO" id="GO:0062129">
    <property type="term" value="C:chitin-based extracellular matrix"/>
    <property type="evidence" value="ECO:0007669"/>
    <property type="project" value="TreeGrafter"/>
</dbReference>
<dbReference type="PANTHER" id="PTHR10380">
    <property type="entry name" value="CUTICLE PROTEIN"/>
    <property type="match status" value="1"/>
</dbReference>
<reference evidence="5" key="2">
    <citation type="submission" date="2020-12" db="EMBL/GenBank/DDBJ databases">
        <authorList>
            <person name="Kanost M."/>
        </authorList>
    </citation>
    <scope>NUCLEOTIDE SEQUENCE</scope>
</reference>
<keyword evidence="6" id="KW-1185">Reference proteome</keyword>
<organism evidence="5 6">
    <name type="scientific">Manduca sexta</name>
    <name type="common">Tobacco hawkmoth</name>
    <name type="synonym">Tobacco hornworm</name>
    <dbReference type="NCBI Taxonomy" id="7130"/>
    <lineage>
        <taxon>Eukaryota</taxon>
        <taxon>Metazoa</taxon>
        <taxon>Ecdysozoa</taxon>
        <taxon>Arthropoda</taxon>
        <taxon>Hexapoda</taxon>
        <taxon>Insecta</taxon>
        <taxon>Pterygota</taxon>
        <taxon>Neoptera</taxon>
        <taxon>Endopterygota</taxon>
        <taxon>Lepidoptera</taxon>
        <taxon>Glossata</taxon>
        <taxon>Ditrysia</taxon>
        <taxon>Bombycoidea</taxon>
        <taxon>Sphingidae</taxon>
        <taxon>Sphinginae</taxon>
        <taxon>Sphingini</taxon>
        <taxon>Manduca</taxon>
    </lineage>
</organism>
<dbReference type="PANTHER" id="PTHR10380:SF173">
    <property type="entry name" value="CUTICULAR PROTEIN 47EF, ISOFORM C-RELATED"/>
    <property type="match status" value="1"/>
</dbReference>
<keyword evidence="1 3" id="KW-0193">Cuticle</keyword>
<protein>
    <recommendedName>
        <fullName evidence="7">Cuticle protein</fullName>
    </recommendedName>
</protein>
<evidence type="ECO:0000313" key="6">
    <source>
        <dbReference type="Proteomes" id="UP000791440"/>
    </source>
</evidence>
<dbReference type="Proteomes" id="UP000791440">
    <property type="component" value="Unassembled WGS sequence"/>
</dbReference>
<accession>A0A922D2X8</accession>
<evidence type="ECO:0000256" key="3">
    <source>
        <dbReference type="PROSITE-ProRule" id="PRU00497"/>
    </source>
</evidence>
<comment type="caution">
    <text evidence="5">The sequence shown here is derived from an EMBL/GenBank/DDBJ whole genome shotgun (WGS) entry which is preliminary data.</text>
</comment>
<gene>
    <name evidence="5" type="ORF">O3G_MSEX014881</name>
</gene>
<dbReference type="InterPro" id="IPR000618">
    <property type="entry name" value="Insect_cuticle"/>
</dbReference>
<reference evidence="5" key="1">
    <citation type="journal article" date="2016" name="Insect Biochem. Mol. Biol.">
        <title>Multifaceted biological insights from a draft genome sequence of the tobacco hornworm moth, Manduca sexta.</title>
        <authorList>
            <person name="Kanost M.R."/>
            <person name="Arrese E.L."/>
            <person name="Cao X."/>
            <person name="Chen Y.R."/>
            <person name="Chellapilla S."/>
            <person name="Goldsmith M.R."/>
            <person name="Grosse-Wilde E."/>
            <person name="Heckel D.G."/>
            <person name="Herndon N."/>
            <person name="Jiang H."/>
            <person name="Papanicolaou A."/>
            <person name="Qu J."/>
            <person name="Soulages J.L."/>
            <person name="Vogel H."/>
            <person name="Walters J."/>
            <person name="Waterhouse R.M."/>
            <person name="Ahn S.J."/>
            <person name="Almeida F.C."/>
            <person name="An C."/>
            <person name="Aqrawi P."/>
            <person name="Bretschneider A."/>
            <person name="Bryant W.B."/>
            <person name="Bucks S."/>
            <person name="Chao H."/>
            <person name="Chevignon G."/>
            <person name="Christen J.M."/>
            <person name="Clarke D.F."/>
            <person name="Dittmer N.T."/>
            <person name="Ferguson L.C.F."/>
            <person name="Garavelou S."/>
            <person name="Gordon K.H.J."/>
            <person name="Gunaratna R.T."/>
            <person name="Han Y."/>
            <person name="Hauser F."/>
            <person name="He Y."/>
            <person name="Heidel-Fischer H."/>
            <person name="Hirsh A."/>
            <person name="Hu Y."/>
            <person name="Jiang H."/>
            <person name="Kalra D."/>
            <person name="Klinner C."/>
            <person name="Konig C."/>
            <person name="Kovar C."/>
            <person name="Kroll A.R."/>
            <person name="Kuwar S.S."/>
            <person name="Lee S.L."/>
            <person name="Lehman R."/>
            <person name="Li K."/>
            <person name="Li Z."/>
            <person name="Liang H."/>
            <person name="Lovelace S."/>
            <person name="Lu Z."/>
            <person name="Mansfield J.H."/>
            <person name="McCulloch K.J."/>
            <person name="Mathew T."/>
            <person name="Morton B."/>
            <person name="Muzny D.M."/>
            <person name="Neunemann D."/>
            <person name="Ongeri F."/>
            <person name="Pauchet Y."/>
            <person name="Pu L.L."/>
            <person name="Pyrousis I."/>
            <person name="Rao X.J."/>
            <person name="Redding A."/>
            <person name="Roesel C."/>
            <person name="Sanchez-Gracia A."/>
            <person name="Schaack S."/>
            <person name="Shukla A."/>
            <person name="Tetreau G."/>
            <person name="Wang Y."/>
            <person name="Xiong G.H."/>
            <person name="Traut W."/>
            <person name="Walsh T.K."/>
            <person name="Worley K.C."/>
            <person name="Wu D."/>
            <person name="Wu W."/>
            <person name="Wu Y.Q."/>
            <person name="Zhang X."/>
            <person name="Zou Z."/>
            <person name="Zucker H."/>
            <person name="Briscoe A.D."/>
            <person name="Burmester T."/>
            <person name="Clem R.J."/>
            <person name="Feyereisen R."/>
            <person name="Grimmelikhuijzen C.J.P."/>
            <person name="Hamodrakas S.J."/>
            <person name="Hansson B.S."/>
            <person name="Huguet E."/>
            <person name="Jermiin L.S."/>
            <person name="Lan Q."/>
            <person name="Lehman H.K."/>
            <person name="Lorenzen M."/>
            <person name="Merzendorfer H."/>
            <person name="Michalopoulos I."/>
            <person name="Morton D.B."/>
            <person name="Muthukrishnan S."/>
            <person name="Oakeshott J.G."/>
            <person name="Palmer W."/>
            <person name="Park Y."/>
            <person name="Passarelli A.L."/>
            <person name="Rozas J."/>
            <person name="Schwartz L.M."/>
            <person name="Smith W."/>
            <person name="Southgate A."/>
            <person name="Vilcinskas A."/>
            <person name="Vogt R."/>
            <person name="Wang P."/>
            <person name="Werren J."/>
            <person name="Yu X.Q."/>
            <person name="Zhou J.J."/>
            <person name="Brown S.J."/>
            <person name="Scherer S.E."/>
            <person name="Richards S."/>
            <person name="Blissard G.W."/>
        </authorList>
    </citation>
    <scope>NUCLEOTIDE SEQUENCE</scope>
</reference>
<feature type="signal peptide" evidence="4">
    <location>
        <begin position="1"/>
        <end position="18"/>
    </location>
</feature>
<evidence type="ECO:0000256" key="2">
    <source>
        <dbReference type="ARBA" id="ARBA00022729"/>
    </source>
</evidence>
<keyword evidence="2 4" id="KW-0732">Signal</keyword>
<dbReference type="EMBL" id="JH669331">
    <property type="protein sequence ID" value="KAG6465018.1"/>
    <property type="molecule type" value="Genomic_DNA"/>
</dbReference>
<evidence type="ECO:0000313" key="5">
    <source>
        <dbReference type="EMBL" id="KAG6465018.1"/>
    </source>
</evidence>
<dbReference type="GO" id="GO:0008010">
    <property type="term" value="F:structural constituent of chitin-based larval cuticle"/>
    <property type="evidence" value="ECO:0007669"/>
    <property type="project" value="TreeGrafter"/>
</dbReference>
<name>A0A922D2X8_MANSE</name>
<dbReference type="InterPro" id="IPR050468">
    <property type="entry name" value="Cuticle_Struct_Prot"/>
</dbReference>
<evidence type="ECO:0000256" key="4">
    <source>
        <dbReference type="SAM" id="SignalP"/>
    </source>
</evidence>
<dbReference type="PROSITE" id="PS51155">
    <property type="entry name" value="CHIT_BIND_RR_2"/>
    <property type="match status" value="1"/>
</dbReference>
<evidence type="ECO:0008006" key="7">
    <source>
        <dbReference type="Google" id="ProtNLM"/>
    </source>
</evidence>
<evidence type="ECO:0000256" key="1">
    <source>
        <dbReference type="ARBA" id="ARBA00022460"/>
    </source>
</evidence>
<proteinExistence type="predicted"/>